<feature type="region of interest" description="Disordered" evidence="5">
    <location>
        <begin position="132"/>
        <end position="152"/>
    </location>
</feature>
<dbReference type="KEGG" id="adl:AURDEDRAFT_76745"/>
<feature type="domain" description="MYND-type" evidence="6">
    <location>
        <begin position="1"/>
        <end position="37"/>
    </location>
</feature>
<evidence type="ECO:0000256" key="5">
    <source>
        <dbReference type="SAM" id="MobiDB-lite"/>
    </source>
</evidence>
<proteinExistence type="predicted"/>
<dbReference type="InterPro" id="IPR002893">
    <property type="entry name" value="Znf_MYND"/>
</dbReference>
<feature type="non-terminal residue" evidence="7">
    <location>
        <position position="1"/>
    </location>
</feature>
<evidence type="ECO:0000256" key="3">
    <source>
        <dbReference type="ARBA" id="ARBA00022833"/>
    </source>
</evidence>
<dbReference type="OrthoDB" id="549788at2759"/>
<gene>
    <name evidence="7" type="ORF">AURDEDRAFT_76745</name>
</gene>
<reference evidence="8" key="1">
    <citation type="journal article" date="2012" name="Science">
        <title>The Paleozoic origin of enzymatic lignin decomposition reconstructed from 31 fungal genomes.</title>
        <authorList>
            <person name="Floudas D."/>
            <person name="Binder M."/>
            <person name="Riley R."/>
            <person name="Barry K."/>
            <person name="Blanchette R.A."/>
            <person name="Henrissat B."/>
            <person name="Martinez A.T."/>
            <person name="Otillar R."/>
            <person name="Spatafora J.W."/>
            <person name="Yadav J.S."/>
            <person name="Aerts A."/>
            <person name="Benoit I."/>
            <person name="Boyd A."/>
            <person name="Carlson A."/>
            <person name="Copeland A."/>
            <person name="Coutinho P.M."/>
            <person name="de Vries R.P."/>
            <person name="Ferreira P."/>
            <person name="Findley K."/>
            <person name="Foster B."/>
            <person name="Gaskell J."/>
            <person name="Glotzer D."/>
            <person name="Gorecki P."/>
            <person name="Heitman J."/>
            <person name="Hesse C."/>
            <person name="Hori C."/>
            <person name="Igarashi K."/>
            <person name="Jurgens J.A."/>
            <person name="Kallen N."/>
            <person name="Kersten P."/>
            <person name="Kohler A."/>
            <person name="Kuees U."/>
            <person name="Kumar T.K.A."/>
            <person name="Kuo A."/>
            <person name="LaButti K."/>
            <person name="Larrondo L.F."/>
            <person name="Lindquist E."/>
            <person name="Ling A."/>
            <person name="Lombard V."/>
            <person name="Lucas S."/>
            <person name="Lundell T."/>
            <person name="Martin R."/>
            <person name="McLaughlin D.J."/>
            <person name="Morgenstern I."/>
            <person name="Morin E."/>
            <person name="Murat C."/>
            <person name="Nagy L.G."/>
            <person name="Nolan M."/>
            <person name="Ohm R.A."/>
            <person name="Patyshakuliyeva A."/>
            <person name="Rokas A."/>
            <person name="Ruiz-Duenas F.J."/>
            <person name="Sabat G."/>
            <person name="Salamov A."/>
            <person name="Samejima M."/>
            <person name="Schmutz J."/>
            <person name="Slot J.C."/>
            <person name="St John F."/>
            <person name="Stenlid J."/>
            <person name="Sun H."/>
            <person name="Sun S."/>
            <person name="Syed K."/>
            <person name="Tsang A."/>
            <person name="Wiebenga A."/>
            <person name="Young D."/>
            <person name="Pisabarro A."/>
            <person name="Eastwood D.C."/>
            <person name="Martin F."/>
            <person name="Cullen D."/>
            <person name="Grigoriev I.V."/>
            <person name="Hibbett D.S."/>
        </authorList>
    </citation>
    <scope>NUCLEOTIDE SEQUENCE [LARGE SCALE GENOMIC DNA]</scope>
    <source>
        <strain evidence="8">TFB10046</strain>
    </source>
</reference>
<evidence type="ECO:0000256" key="4">
    <source>
        <dbReference type="PROSITE-ProRule" id="PRU00134"/>
    </source>
</evidence>
<dbReference type="Pfam" id="PF01753">
    <property type="entry name" value="zf-MYND"/>
    <property type="match status" value="1"/>
</dbReference>
<evidence type="ECO:0000259" key="6">
    <source>
        <dbReference type="PROSITE" id="PS50865"/>
    </source>
</evidence>
<name>J0WPD8_AURST</name>
<protein>
    <recommendedName>
        <fullName evidence="6">MYND-type domain-containing protein</fullName>
    </recommendedName>
</protein>
<keyword evidence="2 4" id="KW-0863">Zinc-finger</keyword>
<organism evidence="7 8">
    <name type="scientific">Auricularia subglabra (strain TFB-10046 / SS5)</name>
    <name type="common">White-rot fungus</name>
    <name type="synonym">Auricularia delicata (strain TFB10046)</name>
    <dbReference type="NCBI Taxonomy" id="717982"/>
    <lineage>
        <taxon>Eukaryota</taxon>
        <taxon>Fungi</taxon>
        <taxon>Dikarya</taxon>
        <taxon>Basidiomycota</taxon>
        <taxon>Agaricomycotina</taxon>
        <taxon>Agaricomycetes</taxon>
        <taxon>Auriculariales</taxon>
        <taxon>Auriculariaceae</taxon>
        <taxon>Auricularia</taxon>
    </lineage>
</organism>
<dbReference type="EMBL" id="JH688103">
    <property type="protein sequence ID" value="EJD33732.1"/>
    <property type="molecule type" value="Genomic_DNA"/>
</dbReference>
<accession>J0WPD8</accession>
<evidence type="ECO:0000313" key="8">
    <source>
        <dbReference type="Proteomes" id="UP000006514"/>
    </source>
</evidence>
<dbReference type="InParanoid" id="J0WPD8"/>
<evidence type="ECO:0000256" key="1">
    <source>
        <dbReference type="ARBA" id="ARBA00022723"/>
    </source>
</evidence>
<keyword evidence="3" id="KW-0862">Zinc</keyword>
<dbReference type="Proteomes" id="UP000006514">
    <property type="component" value="Unassembled WGS sequence"/>
</dbReference>
<keyword evidence="8" id="KW-1185">Reference proteome</keyword>
<dbReference type="SUPFAM" id="SSF144232">
    <property type="entry name" value="HIT/MYND zinc finger-like"/>
    <property type="match status" value="1"/>
</dbReference>
<dbReference type="Gene3D" id="6.10.140.2220">
    <property type="match status" value="1"/>
</dbReference>
<evidence type="ECO:0000313" key="7">
    <source>
        <dbReference type="EMBL" id="EJD33732.1"/>
    </source>
</evidence>
<keyword evidence="1" id="KW-0479">Metal-binding</keyword>
<evidence type="ECO:0000256" key="2">
    <source>
        <dbReference type="ARBA" id="ARBA00022771"/>
    </source>
</evidence>
<dbReference type="AlphaFoldDB" id="J0WPD8"/>
<dbReference type="GO" id="GO:0008270">
    <property type="term" value="F:zinc ion binding"/>
    <property type="evidence" value="ECO:0007669"/>
    <property type="project" value="UniProtKB-KW"/>
</dbReference>
<sequence>EARRRFLCASCRLLQYCSRDCQRRHWHSPLQPHKEVCSTLRGLRELTTPDADVEKFRAACHTANIDVHGMAVIFTNLLGDRLIEEHDGDWPVLVDRACSATYLDFPLPNVHFRDDSNASVHGVDRAVRHCSAHQRGANSQHHGAAQGRTGWA</sequence>
<dbReference type="PROSITE" id="PS50865">
    <property type="entry name" value="ZF_MYND_2"/>
    <property type="match status" value="1"/>
</dbReference>